<organism evidence="2 3">
    <name type="scientific">Trypanosoma equiperdum</name>
    <dbReference type="NCBI Taxonomy" id="5694"/>
    <lineage>
        <taxon>Eukaryota</taxon>
        <taxon>Discoba</taxon>
        <taxon>Euglenozoa</taxon>
        <taxon>Kinetoplastea</taxon>
        <taxon>Metakinetoplastina</taxon>
        <taxon>Trypanosomatida</taxon>
        <taxon>Trypanosomatidae</taxon>
        <taxon>Trypanosoma</taxon>
    </lineage>
</organism>
<sequence>MCGAHSCKVRVGNMCDCEVVGYEVPGKKRILLHLLPLFSLFPFSSSIAPLCKRSLLLFPFVFCLNCNYLLMVDSTAEQTKRTCVFYTLVPALFLNFSTRSLLRLLILPFFSFFNVAGRRTLLTRLCCCFHLPFHASPLPLPKVMGAEGKMMLTNEVRKPRRRKEKKEDEIMVIAILTTAVNELATFS</sequence>
<gene>
    <name evidence="2" type="ORF">TEOVI_000459500</name>
</gene>
<proteinExistence type="predicted"/>
<evidence type="ECO:0008006" key="4">
    <source>
        <dbReference type="Google" id="ProtNLM"/>
    </source>
</evidence>
<reference evidence="2" key="1">
    <citation type="submission" date="2016-09" db="EMBL/GenBank/DDBJ databases">
        <authorList>
            <person name="Hebert L."/>
            <person name="Moumen B."/>
        </authorList>
    </citation>
    <scope>NUCLEOTIDE SEQUENCE [LARGE SCALE GENOMIC DNA]</scope>
    <source>
        <strain evidence="2">OVI</strain>
    </source>
</reference>
<evidence type="ECO:0000256" key="1">
    <source>
        <dbReference type="SAM" id="Phobius"/>
    </source>
</evidence>
<feature type="transmembrane region" description="Helical" evidence="1">
    <location>
        <begin position="92"/>
        <end position="115"/>
    </location>
</feature>
<dbReference type="VEuPathDB" id="TriTrypDB:TEOVI_000459500"/>
<dbReference type="AlphaFoldDB" id="A0A1G4IKC4"/>
<keyword evidence="1" id="KW-0812">Transmembrane</keyword>
<evidence type="ECO:0000313" key="2">
    <source>
        <dbReference type="EMBL" id="SCU73011.1"/>
    </source>
</evidence>
<protein>
    <recommendedName>
        <fullName evidence="4">Transmembrane protein</fullName>
    </recommendedName>
</protein>
<comment type="caution">
    <text evidence="2">The sequence shown here is derived from an EMBL/GenBank/DDBJ whole genome shotgun (WGS) entry which is preliminary data.</text>
</comment>
<dbReference type="RefSeq" id="XP_067083451.1">
    <property type="nucleotide sequence ID" value="XM_067227350.1"/>
</dbReference>
<name>A0A1G4IKC4_TRYEQ</name>
<dbReference type="GeneID" id="92378535"/>
<feature type="transmembrane region" description="Helical" evidence="1">
    <location>
        <begin position="55"/>
        <end position="72"/>
    </location>
</feature>
<dbReference type="EMBL" id="CZPT02001954">
    <property type="protein sequence ID" value="SCU73011.1"/>
    <property type="molecule type" value="Genomic_DNA"/>
</dbReference>
<feature type="transmembrane region" description="Helical" evidence="1">
    <location>
        <begin position="30"/>
        <end position="48"/>
    </location>
</feature>
<keyword evidence="1" id="KW-0472">Membrane</keyword>
<accession>A0A1G4IKC4</accession>
<evidence type="ECO:0000313" key="3">
    <source>
        <dbReference type="Proteomes" id="UP000195570"/>
    </source>
</evidence>
<keyword evidence="1" id="KW-1133">Transmembrane helix</keyword>
<dbReference type="Proteomes" id="UP000195570">
    <property type="component" value="Unassembled WGS sequence"/>
</dbReference>
<keyword evidence="3" id="KW-1185">Reference proteome</keyword>